<protein>
    <submittedName>
        <fullName evidence="1">Uncharacterized protein</fullName>
    </submittedName>
</protein>
<reference evidence="1 2" key="1">
    <citation type="journal article" date="2018" name="Front. Plant Sci.">
        <title>Red Clover (Trifolium pratense) and Zigzag Clover (T. medium) - A Picture of Genomic Similarities and Differences.</title>
        <authorList>
            <person name="Dluhosova J."/>
            <person name="Istvanek J."/>
            <person name="Nedelnik J."/>
            <person name="Repkova J."/>
        </authorList>
    </citation>
    <scope>NUCLEOTIDE SEQUENCE [LARGE SCALE GENOMIC DNA]</scope>
    <source>
        <strain evidence="2">cv. 10/8</strain>
        <tissue evidence="1">Leaf</tissue>
    </source>
</reference>
<evidence type="ECO:0000313" key="2">
    <source>
        <dbReference type="Proteomes" id="UP000265520"/>
    </source>
</evidence>
<comment type="caution">
    <text evidence="1">The sequence shown here is derived from an EMBL/GenBank/DDBJ whole genome shotgun (WGS) entry which is preliminary data.</text>
</comment>
<dbReference type="AlphaFoldDB" id="A0A392WHR9"/>
<accession>A0A392WHR9</accession>
<keyword evidence="2" id="KW-1185">Reference proteome</keyword>
<dbReference type="Proteomes" id="UP000265520">
    <property type="component" value="Unassembled WGS sequence"/>
</dbReference>
<sequence length="16" mass="1832">MAFRKQLGDIILNLSL</sequence>
<dbReference type="EMBL" id="LXQA011445975">
    <property type="protein sequence ID" value="MCI97510.1"/>
    <property type="molecule type" value="Genomic_DNA"/>
</dbReference>
<organism evidence="1 2">
    <name type="scientific">Trifolium medium</name>
    <dbReference type="NCBI Taxonomy" id="97028"/>
    <lineage>
        <taxon>Eukaryota</taxon>
        <taxon>Viridiplantae</taxon>
        <taxon>Streptophyta</taxon>
        <taxon>Embryophyta</taxon>
        <taxon>Tracheophyta</taxon>
        <taxon>Spermatophyta</taxon>
        <taxon>Magnoliopsida</taxon>
        <taxon>eudicotyledons</taxon>
        <taxon>Gunneridae</taxon>
        <taxon>Pentapetalae</taxon>
        <taxon>rosids</taxon>
        <taxon>fabids</taxon>
        <taxon>Fabales</taxon>
        <taxon>Fabaceae</taxon>
        <taxon>Papilionoideae</taxon>
        <taxon>50 kb inversion clade</taxon>
        <taxon>NPAAA clade</taxon>
        <taxon>Hologalegina</taxon>
        <taxon>IRL clade</taxon>
        <taxon>Trifolieae</taxon>
        <taxon>Trifolium</taxon>
    </lineage>
</organism>
<evidence type="ECO:0000313" key="1">
    <source>
        <dbReference type="EMBL" id="MCI97510.1"/>
    </source>
</evidence>
<name>A0A392WHR9_9FABA</name>
<proteinExistence type="predicted"/>
<feature type="non-terminal residue" evidence="1">
    <location>
        <position position="16"/>
    </location>
</feature>